<reference evidence="2 3" key="1">
    <citation type="submission" date="2019-07" db="EMBL/GenBank/DDBJ databases">
        <title>WGS assembly of Gossypium mustelinum.</title>
        <authorList>
            <person name="Chen Z.J."/>
            <person name="Sreedasyam A."/>
            <person name="Ando A."/>
            <person name="Song Q."/>
            <person name="De L."/>
            <person name="Hulse-Kemp A."/>
            <person name="Ding M."/>
            <person name="Ye W."/>
            <person name="Kirkbride R."/>
            <person name="Jenkins J."/>
            <person name="Plott C."/>
            <person name="Lovell J."/>
            <person name="Lin Y.-M."/>
            <person name="Vaughn R."/>
            <person name="Liu B."/>
            <person name="Li W."/>
            <person name="Simpson S."/>
            <person name="Scheffler B."/>
            <person name="Saski C."/>
            <person name="Grover C."/>
            <person name="Hu G."/>
            <person name="Conover J."/>
            <person name="Carlson J."/>
            <person name="Shu S."/>
            <person name="Boston L."/>
            <person name="Williams M."/>
            <person name="Peterson D."/>
            <person name="Mcgee K."/>
            <person name="Jones D."/>
            <person name="Wendel J."/>
            <person name="Stelly D."/>
            <person name="Grimwood J."/>
            <person name="Schmutz J."/>
        </authorList>
    </citation>
    <scope>NUCLEOTIDE SEQUENCE [LARGE SCALE GENOMIC DNA]</scope>
    <source>
        <strain evidence="2">1408120.09</strain>
    </source>
</reference>
<sequence length="108" mass="11899">MAGGRRHATEFPICAVEAYSEGLNFWKGSRGENKTFGPSRARIRRRQRTIAGQSKGRFRCQRHGRGCDRPTAVTGSRGSDRGAGYAAPRVFCCKHFAFSFGLGFLLLG</sequence>
<protein>
    <submittedName>
        <fullName evidence="2">Uncharacterized protein</fullName>
    </submittedName>
</protein>
<evidence type="ECO:0000256" key="1">
    <source>
        <dbReference type="SAM" id="MobiDB-lite"/>
    </source>
</evidence>
<accession>A0A5D2V769</accession>
<dbReference type="EMBL" id="CM017653">
    <property type="protein sequence ID" value="TYI85173.1"/>
    <property type="molecule type" value="Genomic_DNA"/>
</dbReference>
<dbReference type="AlphaFoldDB" id="A0A5D2V769"/>
<gene>
    <name evidence="2" type="ORF">E1A91_D05G421400v1</name>
</gene>
<dbReference type="Proteomes" id="UP000323597">
    <property type="component" value="Chromosome D05"/>
</dbReference>
<evidence type="ECO:0000313" key="2">
    <source>
        <dbReference type="EMBL" id="TYI85173.1"/>
    </source>
</evidence>
<keyword evidence="3" id="KW-1185">Reference proteome</keyword>
<feature type="region of interest" description="Disordered" evidence="1">
    <location>
        <begin position="60"/>
        <end position="82"/>
    </location>
</feature>
<evidence type="ECO:0000313" key="3">
    <source>
        <dbReference type="Proteomes" id="UP000323597"/>
    </source>
</evidence>
<name>A0A5D2V769_GOSMU</name>
<proteinExistence type="predicted"/>
<organism evidence="2 3">
    <name type="scientific">Gossypium mustelinum</name>
    <name type="common">Cotton</name>
    <name type="synonym">Gossypium caicoense</name>
    <dbReference type="NCBI Taxonomy" id="34275"/>
    <lineage>
        <taxon>Eukaryota</taxon>
        <taxon>Viridiplantae</taxon>
        <taxon>Streptophyta</taxon>
        <taxon>Embryophyta</taxon>
        <taxon>Tracheophyta</taxon>
        <taxon>Spermatophyta</taxon>
        <taxon>Magnoliopsida</taxon>
        <taxon>eudicotyledons</taxon>
        <taxon>Gunneridae</taxon>
        <taxon>Pentapetalae</taxon>
        <taxon>rosids</taxon>
        <taxon>malvids</taxon>
        <taxon>Malvales</taxon>
        <taxon>Malvaceae</taxon>
        <taxon>Malvoideae</taxon>
        <taxon>Gossypium</taxon>
    </lineage>
</organism>